<dbReference type="Proteomes" id="UP001162992">
    <property type="component" value="Chromosome 4"/>
</dbReference>
<evidence type="ECO:0000313" key="2">
    <source>
        <dbReference type="Proteomes" id="UP001162992"/>
    </source>
</evidence>
<keyword evidence="2" id="KW-1185">Reference proteome</keyword>
<sequence length="701" mass="76728">MSWFSRSVSEFLQGNIEQDEESDEIGAEREEEEGLNEDQVIATSSSGKGVKEDLSELTKSLTKQFWGVASFLAPPPASKSENPTGDDELLSPVHEQRHSSPEPEPVATTEIKPMKTKLEVDSANHPMSDIFFEEGVDSYGHSTVKLDPSNPDGRQSSMSPRFTGIRSDFAELKGGFAKGLSHISSVIRVVAGEDLRVRASARTEAFSDRIETNKDESFPEKTKVSGFNSILRPLLANLHLDKSTGPSEASGTVGEEGKEDFSAAWHSTVPDNLSQSTSGRLKIGFPSNLASHIDGFSKLASSFLPFDLDSDKEDPEESLQAAGVTDEVVTFADSIAMHPETWLDFPFFSEEEDADDFEMSRLQQQHVQAIEYASRRLAALKIELCPHYMHEERFWKIYFVLLHSRLKKENGLLLSTPQVLEVRNLLVQELKRRETGVSDDTPVSEEKVNKPETLKNTNIPVRSDLNRDDHKAQSRGGISVKKEDPSQLVTLNKVNEDSVKNDDPSGNAAQVGSSSTLQEQVEISMRKDGLSQVPTFQNSGSTLPGQADVQDEVSEKNEVGLGPKSDLVHESTHLIGKQTSTMKLGSSSVAKFPSLADDDEAEADEWLDDEQSNPDATVGTTHAVGTKEDEDISFSDLEDEDGGTDHIAESSASLVTPCTQHIALGTTEGSEQDPILQKSERAESNDWLTVDEEDVASTGSS</sequence>
<reference evidence="2" key="1">
    <citation type="journal article" date="2024" name="Proc. Natl. Acad. Sci. U.S.A.">
        <title>Extraordinary preservation of gene collinearity over three hundred million years revealed in homosporous lycophytes.</title>
        <authorList>
            <person name="Li C."/>
            <person name="Wickell D."/>
            <person name="Kuo L.Y."/>
            <person name="Chen X."/>
            <person name="Nie B."/>
            <person name="Liao X."/>
            <person name="Peng D."/>
            <person name="Ji J."/>
            <person name="Jenkins J."/>
            <person name="Williams M."/>
            <person name="Shu S."/>
            <person name="Plott C."/>
            <person name="Barry K."/>
            <person name="Rajasekar S."/>
            <person name="Grimwood J."/>
            <person name="Han X."/>
            <person name="Sun S."/>
            <person name="Hou Z."/>
            <person name="He W."/>
            <person name="Dai G."/>
            <person name="Sun C."/>
            <person name="Schmutz J."/>
            <person name="Leebens-Mack J.H."/>
            <person name="Li F.W."/>
            <person name="Wang L."/>
        </authorList>
    </citation>
    <scope>NUCLEOTIDE SEQUENCE [LARGE SCALE GENOMIC DNA]</scope>
    <source>
        <strain evidence="2">cv. PW_Plant_1</strain>
    </source>
</reference>
<dbReference type="EMBL" id="CM055095">
    <property type="protein sequence ID" value="KAJ7558643.1"/>
    <property type="molecule type" value="Genomic_DNA"/>
</dbReference>
<proteinExistence type="predicted"/>
<name>A0ACC2DWD3_DIPCM</name>
<gene>
    <name evidence="1" type="ORF">O6H91_04G049500</name>
</gene>
<accession>A0ACC2DWD3</accession>
<evidence type="ECO:0000313" key="1">
    <source>
        <dbReference type="EMBL" id="KAJ7558643.1"/>
    </source>
</evidence>
<organism evidence="1 2">
    <name type="scientific">Diphasiastrum complanatum</name>
    <name type="common">Issler's clubmoss</name>
    <name type="synonym">Lycopodium complanatum</name>
    <dbReference type="NCBI Taxonomy" id="34168"/>
    <lineage>
        <taxon>Eukaryota</taxon>
        <taxon>Viridiplantae</taxon>
        <taxon>Streptophyta</taxon>
        <taxon>Embryophyta</taxon>
        <taxon>Tracheophyta</taxon>
        <taxon>Lycopodiopsida</taxon>
        <taxon>Lycopodiales</taxon>
        <taxon>Lycopodiaceae</taxon>
        <taxon>Lycopodioideae</taxon>
        <taxon>Diphasiastrum</taxon>
    </lineage>
</organism>
<comment type="caution">
    <text evidence="1">The sequence shown here is derived from an EMBL/GenBank/DDBJ whole genome shotgun (WGS) entry which is preliminary data.</text>
</comment>
<protein>
    <submittedName>
        <fullName evidence="1">Uncharacterized protein</fullName>
    </submittedName>
</protein>